<keyword evidence="2" id="KW-1185">Reference proteome</keyword>
<evidence type="ECO:0000313" key="2">
    <source>
        <dbReference type="Proteomes" id="UP000366945"/>
    </source>
</evidence>
<dbReference type="GO" id="GO:0003697">
    <property type="term" value="F:single-stranded DNA binding"/>
    <property type="evidence" value="ECO:0007669"/>
    <property type="project" value="InterPro"/>
</dbReference>
<dbReference type="Gene3D" id="3.90.1680.10">
    <property type="entry name" value="SOS response associated peptidase-like"/>
    <property type="match status" value="1"/>
</dbReference>
<dbReference type="Pfam" id="PF02586">
    <property type="entry name" value="SRAP"/>
    <property type="match status" value="1"/>
</dbReference>
<dbReference type="Proteomes" id="UP000366945">
    <property type="component" value="Unassembled WGS sequence"/>
</dbReference>
<accession>A0A5E4RP64</accession>
<dbReference type="GO" id="GO:0106300">
    <property type="term" value="P:protein-DNA covalent cross-linking repair"/>
    <property type="evidence" value="ECO:0007669"/>
    <property type="project" value="InterPro"/>
</dbReference>
<evidence type="ECO:0000313" key="1">
    <source>
        <dbReference type="EMBL" id="VVD64274.1"/>
    </source>
</evidence>
<proteinExistence type="predicted"/>
<dbReference type="AlphaFoldDB" id="A0A5E4RP64"/>
<dbReference type="RefSeq" id="WP_150677701.1">
    <property type="nucleotide sequence ID" value="NZ_CABPSK010000001.1"/>
</dbReference>
<organism evidence="1 2">
    <name type="scientific">Pandoraea pneumonica</name>
    <dbReference type="NCBI Taxonomy" id="2508299"/>
    <lineage>
        <taxon>Bacteria</taxon>
        <taxon>Pseudomonadati</taxon>
        <taxon>Pseudomonadota</taxon>
        <taxon>Betaproteobacteria</taxon>
        <taxon>Burkholderiales</taxon>
        <taxon>Burkholderiaceae</taxon>
        <taxon>Pandoraea</taxon>
    </lineage>
</organism>
<protein>
    <submittedName>
        <fullName evidence="1">SOS response-associated peptidase YedK</fullName>
        <ecNumber evidence="1">3.4.-.-</ecNumber>
    </submittedName>
</protein>
<dbReference type="InterPro" id="IPR036590">
    <property type="entry name" value="SRAP-like"/>
</dbReference>
<dbReference type="GO" id="GO:0016787">
    <property type="term" value="F:hydrolase activity"/>
    <property type="evidence" value="ECO:0007669"/>
    <property type="project" value="UniProtKB-KW"/>
</dbReference>
<reference evidence="1 2" key="1">
    <citation type="submission" date="2019-08" db="EMBL/GenBank/DDBJ databases">
        <authorList>
            <person name="Peeters C."/>
        </authorList>
    </citation>
    <scope>NUCLEOTIDE SEQUENCE [LARGE SCALE GENOMIC DNA]</scope>
    <source>
        <strain evidence="1 2">LMG 31114</strain>
    </source>
</reference>
<dbReference type="EMBL" id="CABPSK010000001">
    <property type="protein sequence ID" value="VVD64274.1"/>
    <property type="molecule type" value="Genomic_DNA"/>
</dbReference>
<sequence length="246" mass="27644">MDIRIIRARGRVDYARALGEVDEVDRRFQGDTTASYNHVPGELCALAMRRPESGLSINGARWGFAPDNDIGKRYGPQPFAQVETAMDKPYFSEAWLHHRYLVCACGWTIVRNRGTEREAWHVRPRDGEPVFLLALGAPVHWSAVDGFSVLVAPAPGKLAELAPRVPVTMPGSLARFWMDPGLTPHERTTLASRTMMGNAFEWSRVTQHAMNPDMDGPALLLRAPKMGERVHGYNADEWWEKPKGKR</sequence>
<dbReference type="SUPFAM" id="SSF143081">
    <property type="entry name" value="BB1717-like"/>
    <property type="match status" value="1"/>
</dbReference>
<gene>
    <name evidence="1" type="primary">yedK</name>
    <name evidence="1" type="ORF">PPN31114_00264</name>
</gene>
<name>A0A5E4RP64_9BURK</name>
<dbReference type="InterPro" id="IPR003738">
    <property type="entry name" value="SRAP"/>
</dbReference>
<dbReference type="GeneID" id="300402337"/>
<dbReference type="EC" id="3.4.-.-" evidence="1"/>
<dbReference type="OrthoDB" id="6192129at2"/>
<keyword evidence="1" id="KW-0378">Hydrolase</keyword>